<reference evidence="3" key="1">
    <citation type="submission" date="2020-06" db="EMBL/GenBank/DDBJ databases">
        <title>Draft genome of Bugula neritina, a colonial animal packing powerful symbionts and potential medicines.</title>
        <authorList>
            <person name="Rayko M."/>
        </authorList>
    </citation>
    <scope>NUCLEOTIDE SEQUENCE [LARGE SCALE GENOMIC DNA]</scope>
    <source>
        <strain evidence="3">Kwan_BN1</strain>
    </source>
</reference>
<protein>
    <recommendedName>
        <fullName evidence="2">Purple acid phosphatase N-terminal domain-containing protein</fullName>
    </recommendedName>
</protein>
<dbReference type="SUPFAM" id="SSF49363">
    <property type="entry name" value="Purple acid phosphatase, N-terminal domain"/>
    <property type="match status" value="1"/>
</dbReference>
<dbReference type="PANTHER" id="PTHR45867">
    <property type="entry name" value="PURPLE ACID PHOSPHATASE"/>
    <property type="match status" value="1"/>
</dbReference>
<dbReference type="Pfam" id="PF16656">
    <property type="entry name" value="Pur_ac_phosph_N"/>
    <property type="match status" value="1"/>
</dbReference>
<feature type="chain" id="PRO_5029599315" description="Purple acid phosphatase N-terminal domain-containing protein" evidence="1">
    <location>
        <begin position="26"/>
        <end position="146"/>
    </location>
</feature>
<dbReference type="InterPro" id="IPR008963">
    <property type="entry name" value="Purple_acid_Pase-like_N"/>
</dbReference>
<dbReference type="GO" id="GO:0003993">
    <property type="term" value="F:acid phosphatase activity"/>
    <property type="evidence" value="ECO:0007669"/>
    <property type="project" value="InterPro"/>
</dbReference>
<name>A0A7J7KAM2_BUGNE</name>
<evidence type="ECO:0000259" key="2">
    <source>
        <dbReference type="Pfam" id="PF16656"/>
    </source>
</evidence>
<feature type="signal peptide" evidence="1">
    <location>
        <begin position="1"/>
        <end position="25"/>
    </location>
</feature>
<evidence type="ECO:0000313" key="4">
    <source>
        <dbReference type="Proteomes" id="UP000593567"/>
    </source>
</evidence>
<comment type="caution">
    <text evidence="3">The sequence shown here is derived from an EMBL/GenBank/DDBJ whole genome shotgun (WGS) entry which is preliminary data.</text>
</comment>
<accession>A0A7J7KAM2</accession>
<proteinExistence type="predicted"/>
<organism evidence="3 4">
    <name type="scientific">Bugula neritina</name>
    <name type="common">Brown bryozoan</name>
    <name type="synonym">Sertularia neritina</name>
    <dbReference type="NCBI Taxonomy" id="10212"/>
    <lineage>
        <taxon>Eukaryota</taxon>
        <taxon>Metazoa</taxon>
        <taxon>Spiralia</taxon>
        <taxon>Lophotrochozoa</taxon>
        <taxon>Bryozoa</taxon>
        <taxon>Gymnolaemata</taxon>
        <taxon>Cheilostomatida</taxon>
        <taxon>Flustrina</taxon>
        <taxon>Buguloidea</taxon>
        <taxon>Bugulidae</taxon>
        <taxon>Bugula</taxon>
    </lineage>
</organism>
<dbReference type="OrthoDB" id="45007at2759"/>
<dbReference type="Gene3D" id="2.60.40.380">
    <property type="entry name" value="Purple acid phosphatase-like, N-terminal"/>
    <property type="match status" value="1"/>
</dbReference>
<dbReference type="GO" id="GO:0046872">
    <property type="term" value="F:metal ion binding"/>
    <property type="evidence" value="ECO:0007669"/>
    <property type="project" value="InterPro"/>
</dbReference>
<dbReference type="AlphaFoldDB" id="A0A7J7KAM2"/>
<gene>
    <name evidence="3" type="ORF">EB796_006457</name>
</gene>
<dbReference type="PANTHER" id="PTHR45867:SF3">
    <property type="entry name" value="ACID PHOSPHATASE TYPE 7"/>
    <property type="match status" value="1"/>
</dbReference>
<dbReference type="Proteomes" id="UP000593567">
    <property type="component" value="Unassembled WGS sequence"/>
</dbReference>
<dbReference type="InterPro" id="IPR015914">
    <property type="entry name" value="PAPs_N"/>
</dbReference>
<feature type="domain" description="Purple acid phosphatase N-terminal" evidence="2">
    <location>
        <begin position="28"/>
        <end position="96"/>
    </location>
</feature>
<keyword evidence="4" id="KW-1185">Reference proteome</keyword>
<evidence type="ECO:0000313" key="3">
    <source>
        <dbReference type="EMBL" id="KAF6035253.1"/>
    </source>
</evidence>
<keyword evidence="1" id="KW-0732">Signal</keyword>
<sequence length="146" mass="16361">MLTLIKFCLLVQLIFLSHKTFDTLAKCIYPIVQYNLQGTSLWKDANATVTLFTDGGTEKRQLFIHRATMTNLKPAKFYNYRVGNEDAGWSAIFSYQAPITGPNWSPVVAIYGDLGNVNGRSIGRLQTEAEMRSIDVVFHVGESPIL</sequence>
<evidence type="ECO:0000256" key="1">
    <source>
        <dbReference type="SAM" id="SignalP"/>
    </source>
</evidence>
<dbReference type="EMBL" id="VXIV02000909">
    <property type="protein sequence ID" value="KAF6035253.1"/>
    <property type="molecule type" value="Genomic_DNA"/>
</dbReference>